<dbReference type="GO" id="GO:0030424">
    <property type="term" value="C:axon"/>
    <property type="evidence" value="ECO:0007669"/>
    <property type="project" value="TreeGrafter"/>
</dbReference>
<feature type="region of interest" description="Disordered" evidence="1">
    <location>
        <begin position="367"/>
        <end position="411"/>
    </location>
</feature>
<dbReference type="EMBL" id="OV121136">
    <property type="protein sequence ID" value="CAH0557706.1"/>
    <property type="molecule type" value="Genomic_DNA"/>
</dbReference>
<evidence type="ECO:0000313" key="4">
    <source>
        <dbReference type="Proteomes" id="UP001154078"/>
    </source>
</evidence>
<feature type="compositionally biased region" description="Basic and acidic residues" evidence="1">
    <location>
        <begin position="679"/>
        <end position="688"/>
    </location>
</feature>
<feature type="region of interest" description="Disordered" evidence="1">
    <location>
        <begin position="667"/>
        <end position="726"/>
    </location>
</feature>
<feature type="compositionally biased region" description="Polar residues" evidence="1">
    <location>
        <begin position="367"/>
        <end position="379"/>
    </location>
</feature>
<feature type="region of interest" description="Disordered" evidence="1">
    <location>
        <begin position="575"/>
        <end position="631"/>
    </location>
</feature>
<feature type="compositionally biased region" description="Basic and acidic residues" evidence="1">
    <location>
        <begin position="531"/>
        <end position="549"/>
    </location>
</feature>
<reference evidence="3" key="1">
    <citation type="submission" date="2021-12" db="EMBL/GenBank/DDBJ databases">
        <authorList>
            <person name="King R."/>
        </authorList>
    </citation>
    <scope>NUCLEOTIDE SEQUENCE</scope>
</reference>
<feature type="compositionally biased region" description="Low complexity" evidence="1">
    <location>
        <begin position="398"/>
        <end position="411"/>
    </location>
</feature>
<evidence type="ECO:0000313" key="3">
    <source>
        <dbReference type="EMBL" id="CAH0557706.1"/>
    </source>
</evidence>
<dbReference type="InterPro" id="IPR000219">
    <property type="entry name" value="DH_dom"/>
</dbReference>
<gene>
    <name evidence="3" type="ORF">MELIAE_LOCUS8359</name>
</gene>
<dbReference type="GO" id="GO:0043542">
    <property type="term" value="P:endothelial cell migration"/>
    <property type="evidence" value="ECO:0007669"/>
    <property type="project" value="TreeGrafter"/>
</dbReference>
<dbReference type="AlphaFoldDB" id="A0A9P0B981"/>
<dbReference type="GO" id="GO:0007266">
    <property type="term" value="P:Rho protein signal transduction"/>
    <property type="evidence" value="ECO:0007669"/>
    <property type="project" value="TreeGrafter"/>
</dbReference>
<dbReference type="Pfam" id="PF00621">
    <property type="entry name" value="RhoGEF"/>
    <property type="match status" value="1"/>
</dbReference>
<protein>
    <recommendedName>
        <fullName evidence="2">DH domain-containing protein</fullName>
    </recommendedName>
</protein>
<dbReference type="GO" id="GO:0005886">
    <property type="term" value="C:plasma membrane"/>
    <property type="evidence" value="ECO:0007669"/>
    <property type="project" value="TreeGrafter"/>
</dbReference>
<dbReference type="Gene3D" id="1.20.900.10">
    <property type="entry name" value="Dbl homology (DH) domain"/>
    <property type="match status" value="1"/>
</dbReference>
<dbReference type="GO" id="GO:0030139">
    <property type="term" value="C:endocytic vesicle"/>
    <property type="evidence" value="ECO:0007669"/>
    <property type="project" value="TreeGrafter"/>
</dbReference>
<dbReference type="InterPro" id="IPR035899">
    <property type="entry name" value="DBL_dom_sf"/>
</dbReference>
<dbReference type="GO" id="GO:0005085">
    <property type="term" value="F:guanyl-nucleotide exchange factor activity"/>
    <property type="evidence" value="ECO:0007669"/>
    <property type="project" value="InterPro"/>
</dbReference>
<feature type="domain" description="DH" evidence="2">
    <location>
        <begin position="940"/>
        <end position="1067"/>
    </location>
</feature>
<dbReference type="Proteomes" id="UP001154078">
    <property type="component" value="Chromosome 5"/>
</dbReference>
<feature type="compositionally biased region" description="Basic and acidic residues" evidence="1">
    <location>
        <begin position="161"/>
        <end position="173"/>
    </location>
</feature>
<dbReference type="InterPro" id="IPR040181">
    <property type="entry name" value="PKHG5/7"/>
</dbReference>
<dbReference type="PANTHER" id="PTHR13217">
    <property type="entry name" value="PLECKSTRIN HOMOLOGY DOMAIN-CONTAINING FAMILY G MEMBER 7"/>
    <property type="match status" value="1"/>
</dbReference>
<feature type="compositionally biased region" description="Basic and acidic residues" evidence="1">
    <location>
        <begin position="599"/>
        <end position="612"/>
    </location>
</feature>
<proteinExistence type="predicted"/>
<evidence type="ECO:0000256" key="1">
    <source>
        <dbReference type="SAM" id="MobiDB-lite"/>
    </source>
</evidence>
<evidence type="ECO:0000259" key="2">
    <source>
        <dbReference type="PROSITE" id="PS50010"/>
    </source>
</evidence>
<dbReference type="PROSITE" id="PS50010">
    <property type="entry name" value="DH_2"/>
    <property type="match status" value="1"/>
</dbReference>
<dbReference type="PANTHER" id="PTHR13217:SF11">
    <property type="entry name" value="PLECKSTRIN HOMOLOGY DOMAIN-CONTAINING FAMILY G MEMBER 5"/>
    <property type="match status" value="1"/>
</dbReference>
<organism evidence="3 4">
    <name type="scientific">Brassicogethes aeneus</name>
    <name type="common">Rape pollen beetle</name>
    <name type="synonym">Meligethes aeneus</name>
    <dbReference type="NCBI Taxonomy" id="1431903"/>
    <lineage>
        <taxon>Eukaryota</taxon>
        <taxon>Metazoa</taxon>
        <taxon>Ecdysozoa</taxon>
        <taxon>Arthropoda</taxon>
        <taxon>Hexapoda</taxon>
        <taxon>Insecta</taxon>
        <taxon>Pterygota</taxon>
        <taxon>Neoptera</taxon>
        <taxon>Endopterygota</taxon>
        <taxon>Coleoptera</taxon>
        <taxon>Polyphaga</taxon>
        <taxon>Cucujiformia</taxon>
        <taxon>Nitidulidae</taxon>
        <taxon>Meligethinae</taxon>
        <taxon>Brassicogethes</taxon>
    </lineage>
</organism>
<feature type="region of interest" description="Disordered" evidence="1">
    <location>
        <begin position="161"/>
        <end position="180"/>
    </location>
</feature>
<dbReference type="SUPFAM" id="SSF48065">
    <property type="entry name" value="DBL homology domain (DH-domain)"/>
    <property type="match status" value="1"/>
</dbReference>
<feature type="compositionally biased region" description="Low complexity" evidence="1">
    <location>
        <begin position="503"/>
        <end position="517"/>
    </location>
</feature>
<dbReference type="OrthoDB" id="5585231at2759"/>
<feature type="compositionally biased region" description="Polar residues" evidence="1">
    <location>
        <begin position="689"/>
        <end position="709"/>
    </location>
</feature>
<keyword evidence="4" id="KW-1185">Reference proteome</keyword>
<accession>A0A9P0B981</accession>
<sequence length="1067" mass="121534">MVPEDACDNEISQILSNTTTTNKWIPDDSSNKCDISENNNTNFVRGILDDIFDSAVPKEIVFKVPKMRDRNMEKEDLERRKSNRGASLYINNNNTVETFNDFIIPHRRAISECIIDENDNNDFRQIYDNKSNLHPKTVKKVKDYTKKRKFSFSLFHKKDKPHRDHIDEEHPENYDDFDPSENVLKPEISHLKKAFSAMELNQKPTKLQRTNSFIKKMVHIGAESTSILKRSLSVRDVKKTQNKKDSKTRCASESNEKWRQSLQSLVESDIGVSYNDLSFINYDALNKFNYDDEDYGSHVSLLDNSNDGRYIGRTQSMICKSSPKLTARPSYLRTESSVEYSQPDLSLSEQSGATSLPILCHLNNHENNGANVQESNSPTHRLFQRRPQSISSEDGCRSRSSASGSFRSAGSGCAKLKRHNACRQKNRNPSSLNIEIRRNSDPSEKTLFSIVKLFSTKPTPKIARESLNIEKEEKGGTGCGEGQHQQEWRRFVGSIRRKVQRHASGGQEQQASQAKGEPLVRKNSLTQSKFDLFKRDKSTEEAKKSDKQTLTKQKSIGPEKTTTCDYFKALSFKDKSSKDSPVASPKQGETSSVQQKGVRKSDKKDSSSDKAALKPSISFSRSKSSKSKEGLKQDDFLKATMRIFLVVSPPVGKMQVRSRSLNHLDNLEMRQGIAPPDDAALKDTRSEPDCTNQAPAPGPNQTALQTDQQVCAAEAPPPRKHMLSRSQKSSSECFTATFEVGLCDETWDNELFFPAHRGFTLQDQLVRMCESRNIDLSMCEARLVDKETNTESLLLFTQDTANLVGKHVRIIAKEASNKKLSGSFHSNHLRKQSGSYRPRTSSFFNSSTEEATPIATSTFSLHEGENKRQIKQRFTAFFGNTKDAKLEALIEQLDKYTKQGIPSSLNYRQGQCESVDALYKLEDDWKDIVEYGDLSEKQQQQQTVLWELIKTEVAYIKTLKVVTDLFLACLKDLQSKTLLKEIDTVKLFSNITEILDANVIFWRNTLFPLVRTMRQYKRPPCIENMLEGFSQIHEVFQPYYIYCAEQSRCQHYCRENLDSEFFTAYLT</sequence>
<name>A0A9P0B981_BRAAE</name>
<feature type="region of interest" description="Disordered" evidence="1">
    <location>
        <begin position="497"/>
        <end position="556"/>
    </location>
</feature>